<dbReference type="RefSeq" id="WP_138653355.1">
    <property type="nucleotide sequence ID" value="NZ_CP040637.1"/>
</dbReference>
<dbReference type="Pfam" id="PF01663">
    <property type="entry name" value="Phosphodiest"/>
    <property type="match status" value="1"/>
</dbReference>
<protein>
    <submittedName>
        <fullName evidence="1">Alkaline phosphatase family protein</fullName>
    </submittedName>
</protein>
<evidence type="ECO:0000313" key="2">
    <source>
        <dbReference type="Proteomes" id="UP000307562"/>
    </source>
</evidence>
<gene>
    <name evidence="1" type="ORF">FGF80_08465</name>
</gene>
<proteinExistence type="predicted"/>
<dbReference type="KEGG" id="npl:FGF80_08465"/>
<dbReference type="Proteomes" id="UP000307562">
    <property type="component" value="Chromosome"/>
</dbReference>
<reference evidence="2" key="1">
    <citation type="submission" date="2019-05" db="EMBL/GenBank/DDBJ databases">
        <title>Complete Genome Sequence and Methylation Pattern of the Halophilic Archaeon Natrinema pallidum BOL6-1.</title>
        <authorList>
            <person name="DasSarma P."/>
            <person name="DasSarma B.P."/>
            <person name="DasSarma S.L."/>
            <person name="Martinez F.L."/>
            <person name="Guzman D."/>
            <person name="Roberts R.J."/>
            <person name="DasSarma S."/>
        </authorList>
    </citation>
    <scope>NUCLEOTIDE SEQUENCE [LARGE SCALE GENOMIC DNA]</scope>
    <source>
        <strain evidence="2">BOL6-1</strain>
    </source>
</reference>
<dbReference type="SUPFAM" id="SSF53649">
    <property type="entry name" value="Alkaline phosphatase-like"/>
    <property type="match status" value="1"/>
</dbReference>
<dbReference type="InterPro" id="IPR002591">
    <property type="entry name" value="Phosphodiest/P_Trfase"/>
</dbReference>
<organism evidence="1 2">
    <name type="scientific">Natrinema pallidum</name>
    <dbReference type="NCBI Taxonomy" id="69527"/>
    <lineage>
        <taxon>Archaea</taxon>
        <taxon>Methanobacteriati</taxon>
        <taxon>Methanobacteriota</taxon>
        <taxon>Stenosarchaea group</taxon>
        <taxon>Halobacteria</taxon>
        <taxon>Halobacteriales</taxon>
        <taxon>Natrialbaceae</taxon>
        <taxon>Natrinema</taxon>
    </lineage>
</organism>
<sequence length="305" mass="33110">MTVVVLALDALDAGLVDHFDLDAVRLESGGEIETFANTQAVPYTPEVWATVATGLEPAEHGITGGGTSEWANPALDLASTVTGRLDESTRGTLGKLVRSRTGTRERIGETDRESMFDADDAVVHNWPGVDDGRPLQRAWDLMNAVADGMPRHEFERELFGLCAQQFGWAREMLAHPVSIAGVHVHTLDAAGHAYADDEAALGRAYDRVGGFVDEIVAALGEDDELLVVSDHGMRTEFYPPDAGENPASHSWRAYASSTAETCPKSVYDVRRWVEERAAQSDTGTAGRDQGIDMPTDRLRELGYLD</sequence>
<accession>A0A4P9TEP6</accession>
<dbReference type="InterPro" id="IPR017850">
    <property type="entry name" value="Alkaline_phosphatase_core_sf"/>
</dbReference>
<name>A0A4P9TEP6_9EURY</name>
<dbReference type="EMBL" id="CP040637">
    <property type="protein sequence ID" value="QCW03266.1"/>
    <property type="molecule type" value="Genomic_DNA"/>
</dbReference>
<dbReference type="Gene3D" id="3.40.720.10">
    <property type="entry name" value="Alkaline Phosphatase, subunit A"/>
    <property type="match status" value="1"/>
</dbReference>
<keyword evidence="2" id="KW-1185">Reference proteome</keyword>
<dbReference type="AlphaFoldDB" id="A0A4P9TEP6"/>
<dbReference type="GeneID" id="96156006"/>
<evidence type="ECO:0000313" key="1">
    <source>
        <dbReference type="EMBL" id="QCW03266.1"/>
    </source>
</evidence>